<dbReference type="Proteomes" id="UP000700908">
    <property type="component" value="Unassembled WGS sequence"/>
</dbReference>
<dbReference type="Gene3D" id="1.25.40.10">
    <property type="entry name" value="Tetratricopeptide repeat domain"/>
    <property type="match status" value="1"/>
</dbReference>
<protein>
    <recommendedName>
        <fullName evidence="3">Response regulator receiver protein</fullName>
    </recommendedName>
</protein>
<sequence length="359" mass="40491">MPCDPLREDCLRLLVNHIARDHTDAYSFNEHVDYVINTYAENPDRLIVTDQERAAHLVALAADKLDYHVAFSTADNEDELKRQEESVIHDLKEAIELDSTNWDARRMLAELELDSSEEFLTFLQDNLNEVSRSCFATAVKAKAHAFDEFARDLPLYPYYRWLYTIAARSFDCGHYHSSLMIAQSLLHTNPDDYTDVRFTAALAMAKLEVDRQELAQFRKNHHQAYSVLLPDGNSQPRPDDPWMLIAELALAWKSFDMKSAEKTLARLLTLTPHAAATLNLQAVVPDGVYARLCVPINSDDELALAVSEADPLLQEGIGTPIAAPFASWLGEHDLVLQALEADPDWHPQTLDFDPFGSGI</sequence>
<comment type="caution">
    <text evidence="1">The sequence shown here is derived from an EMBL/GenBank/DDBJ whole genome shotgun (WGS) entry which is preliminary data.</text>
</comment>
<accession>A0ABS7MJA0</accession>
<evidence type="ECO:0000313" key="1">
    <source>
        <dbReference type="EMBL" id="MBY4797442.1"/>
    </source>
</evidence>
<name>A0ABS7MJA0_9ACTN</name>
<evidence type="ECO:0008006" key="3">
    <source>
        <dbReference type="Google" id="ProtNLM"/>
    </source>
</evidence>
<evidence type="ECO:0000313" key="2">
    <source>
        <dbReference type="Proteomes" id="UP000700908"/>
    </source>
</evidence>
<keyword evidence="2" id="KW-1185">Reference proteome</keyword>
<proteinExistence type="predicted"/>
<organism evidence="1 2">
    <name type="scientific">Collinsella ureilytica</name>
    <dbReference type="NCBI Taxonomy" id="2869515"/>
    <lineage>
        <taxon>Bacteria</taxon>
        <taxon>Bacillati</taxon>
        <taxon>Actinomycetota</taxon>
        <taxon>Coriobacteriia</taxon>
        <taxon>Coriobacteriales</taxon>
        <taxon>Coriobacteriaceae</taxon>
        <taxon>Collinsella</taxon>
    </lineage>
</organism>
<reference evidence="1 2" key="1">
    <citation type="submission" date="2021-08" db="EMBL/GenBank/DDBJ databases">
        <title>Collinsella faecalis sp. nov. isolated from swine faeces.</title>
        <authorList>
            <person name="Oh B.S."/>
            <person name="Lee J.H."/>
        </authorList>
    </citation>
    <scope>NUCLEOTIDE SEQUENCE [LARGE SCALE GENOMIC DNA]</scope>
    <source>
        <strain evidence="1 2">AGMB00827</strain>
    </source>
</reference>
<dbReference type="RefSeq" id="WP_222199159.1">
    <property type="nucleotide sequence ID" value="NZ_JAIMFO010000005.1"/>
</dbReference>
<dbReference type="EMBL" id="JAIMFO010000005">
    <property type="protein sequence ID" value="MBY4797442.1"/>
    <property type="molecule type" value="Genomic_DNA"/>
</dbReference>
<dbReference type="InterPro" id="IPR011990">
    <property type="entry name" value="TPR-like_helical_dom_sf"/>
</dbReference>
<gene>
    <name evidence="1" type="ORF">K6V98_03600</name>
</gene>